<keyword evidence="2" id="KW-1185">Reference proteome</keyword>
<dbReference type="EMBL" id="CAAALY010030856">
    <property type="protein sequence ID" value="VEL17044.1"/>
    <property type="molecule type" value="Genomic_DNA"/>
</dbReference>
<organism evidence="1 2">
    <name type="scientific">Protopolystoma xenopodis</name>
    <dbReference type="NCBI Taxonomy" id="117903"/>
    <lineage>
        <taxon>Eukaryota</taxon>
        <taxon>Metazoa</taxon>
        <taxon>Spiralia</taxon>
        <taxon>Lophotrochozoa</taxon>
        <taxon>Platyhelminthes</taxon>
        <taxon>Monogenea</taxon>
        <taxon>Polyopisthocotylea</taxon>
        <taxon>Polystomatidea</taxon>
        <taxon>Polystomatidae</taxon>
        <taxon>Protopolystoma</taxon>
    </lineage>
</organism>
<evidence type="ECO:0000313" key="2">
    <source>
        <dbReference type="Proteomes" id="UP000784294"/>
    </source>
</evidence>
<dbReference type="SUPFAM" id="SSF56112">
    <property type="entry name" value="Protein kinase-like (PK-like)"/>
    <property type="match status" value="1"/>
</dbReference>
<feature type="non-terminal residue" evidence="1">
    <location>
        <position position="1"/>
    </location>
</feature>
<proteinExistence type="predicted"/>
<dbReference type="OrthoDB" id="5800476at2759"/>
<evidence type="ECO:0008006" key="3">
    <source>
        <dbReference type="Google" id="ProtNLM"/>
    </source>
</evidence>
<comment type="caution">
    <text evidence="1">The sequence shown here is derived from an EMBL/GenBank/DDBJ whole genome shotgun (WGS) entry which is preliminary data.</text>
</comment>
<dbReference type="AlphaFoldDB" id="A0A448WPQ1"/>
<dbReference type="InterPro" id="IPR050235">
    <property type="entry name" value="CK1_Ser-Thr_kinase"/>
</dbReference>
<dbReference type="Proteomes" id="UP000784294">
    <property type="component" value="Unassembled WGS sequence"/>
</dbReference>
<reference evidence="1" key="1">
    <citation type="submission" date="2018-11" db="EMBL/GenBank/DDBJ databases">
        <authorList>
            <consortium name="Pathogen Informatics"/>
        </authorList>
    </citation>
    <scope>NUCLEOTIDE SEQUENCE</scope>
</reference>
<accession>A0A448WPQ1</accession>
<dbReference type="Gene3D" id="1.10.510.10">
    <property type="entry name" value="Transferase(Phosphotransferase) domain 1"/>
    <property type="match status" value="1"/>
</dbReference>
<dbReference type="PANTHER" id="PTHR11909">
    <property type="entry name" value="CASEIN KINASE-RELATED"/>
    <property type="match status" value="1"/>
</dbReference>
<gene>
    <name evidence="1" type="ORF">PXEA_LOCUS10484</name>
</gene>
<name>A0A448WPQ1_9PLAT</name>
<sequence length="137" mass="15325">ATTKREKYERIHEKKVSTSIEALCRGYPHEFATFLTTVRTLNFDESPNYAQLRVRFRSLFRALSFVFDYVYDWTLLRQKASGIQQQPTHSDIGPDVANAVIPSAGGACVTTLETLPNAVRSKMSVDPPCGQPNGSKD</sequence>
<protein>
    <recommendedName>
        <fullName evidence="3">Non-specific serine/threonine protein kinase</fullName>
    </recommendedName>
</protein>
<dbReference type="InterPro" id="IPR011009">
    <property type="entry name" value="Kinase-like_dom_sf"/>
</dbReference>
<evidence type="ECO:0000313" key="1">
    <source>
        <dbReference type="EMBL" id="VEL17044.1"/>
    </source>
</evidence>